<feature type="transmembrane region" description="Helical" evidence="5">
    <location>
        <begin position="6"/>
        <end position="25"/>
    </location>
</feature>
<evidence type="ECO:0000256" key="4">
    <source>
        <dbReference type="ARBA" id="ARBA00023136"/>
    </source>
</evidence>
<dbReference type="STRING" id="716816.BST96_08215"/>
<dbReference type="Pfam" id="PF01124">
    <property type="entry name" value="MAPEG"/>
    <property type="match status" value="1"/>
</dbReference>
<evidence type="ECO:0000313" key="6">
    <source>
        <dbReference type="EMBL" id="ARN74107.1"/>
    </source>
</evidence>
<evidence type="ECO:0000256" key="2">
    <source>
        <dbReference type="ARBA" id="ARBA00022692"/>
    </source>
</evidence>
<dbReference type="RefSeq" id="WP_085758237.1">
    <property type="nucleotide sequence ID" value="NZ_CP019343.1"/>
</dbReference>
<dbReference type="EMBL" id="CP019343">
    <property type="protein sequence ID" value="ARN74107.1"/>
    <property type="molecule type" value="Genomic_DNA"/>
</dbReference>
<dbReference type="KEGG" id="osg:BST96_08215"/>
<keyword evidence="2 5" id="KW-0812">Transmembrane</keyword>
<dbReference type="AlphaFoldDB" id="A0A1X9NGN6"/>
<sequence length="127" mass="13699">MNLIAAMIGLILLEYFAFVMMVGAFRGKSGIQAPAMTGDPKLERMIRVQMNTLEQIVVVIPSLWLFGTYISETYAAGLGAVFVIARILYCRGYLIDPGKRAIGFALGMLATTILLIGGLYGAVVASF</sequence>
<accession>A0A1X9NGN6</accession>
<dbReference type="GO" id="GO:0006691">
    <property type="term" value="P:leukotriene metabolic process"/>
    <property type="evidence" value="ECO:0007669"/>
    <property type="project" value="UniProtKB-ARBA"/>
</dbReference>
<dbReference type="PANTHER" id="PTHR10250">
    <property type="entry name" value="MICROSOMAL GLUTATHIONE S-TRANSFERASE"/>
    <property type="match status" value="1"/>
</dbReference>
<dbReference type="GO" id="GO:0004602">
    <property type="term" value="F:glutathione peroxidase activity"/>
    <property type="evidence" value="ECO:0007669"/>
    <property type="project" value="TreeGrafter"/>
</dbReference>
<dbReference type="InterPro" id="IPR001129">
    <property type="entry name" value="Membr-assoc_MAPEG"/>
</dbReference>
<comment type="subcellular location">
    <subcellularLocation>
        <location evidence="1">Membrane</location>
        <topology evidence="1">Multi-pass membrane protein</topology>
    </subcellularLocation>
</comment>
<dbReference type="SUPFAM" id="SSF161084">
    <property type="entry name" value="MAPEG domain-like"/>
    <property type="match status" value="1"/>
</dbReference>
<name>A0A1X9NGN6_9GAMM</name>
<dbReference type="GO" id="GO:0004364">
    <property type="term" value="F:glutathione transferase activity"/>
    <property type="evidence" value="ECO:0007669"/>
    <property type="project" value="TreeGrafter"/>
</dbReference>
<dbReference type="InterPro" id="IPR050997">
    <property type="entry name" value="MAPEG"/>
</dbReference>
<feature type="transmembrane region" description="Helical" evidence="5">
    <location>
        <begin position="73"/>
        <end position="89"/>
    </location>
</feature>
<organism evidence="6 7">
    <name type="scientific">Oceanicoccus sagamiensis</name>
    <dbReference type="NCBI Taxonomy" id="716816"/>
    <lineage>
        <taxon>Bacteria</taxon>
        <taxon>Pseudomonadati</taxon>
        <taxon>Pseudomonadota</taxon>
        <taxon>Gammaproteobacteria</taxon>
        <taxon>Cellvibrionales</taxon>
        <taxon>Spongiibacteraceae</taxon>
        <taxon>Oceanicoccus</taxon>
    </lineage>
</organism>
<evidence type="ECO:0008006" key="8">
    <source>
        <dbReference type="Google" id="ProtNLM"/>
    </source>
</evidence>
<evidence type="ECO:0000256" key="5">
    <source>
        <dbReference type="SAM" id="Phobius"/>
    </source>
</evidence>
<keyword evidence="4 5" id="KW-0472">Membrane</keyword>
<feature type="transmembrane region" description="Helical" evidence="5">
    <location>
        <begin position="101"/>
        <end position="123"/>
    </location>
</feature>
<dbReference type="GO" id="GO:0016020">
    <property type="term" value="C:membrane"/>
    <property type="evidence" value="ECO:0007669"/>
    <property type="project" value="UniProtKB-SubCell"/>
</dbReference>
<evidence type="ECO:0000313" key="7">
    <source>
        <dbReference type="Proteomes" id="UP000193450"/>
    </source>
</evidence>
<keyword evidence="7" id="KW-1185">Reference proteome</keyword>
<dbReference type="InterPro" id="IPR023352">
    <property type="entry name" value="MAPEG-like_dom_sf"/>
</dbReference>
<evidence type="ECO:0000256" key="1">
    <source>
        <dbReference type="ARBA" id="ARBA00004141"/>
    </source>
</evidence>
<proteinExistence type="predicted"/>
<dbReference type="OrthoDB" id="464934at2"/>
<dbReference type="Proteomes" id="UP000193450">
    <property type="component" value="Chromosome"/>
</dbReference>
<keyword evidence="3 5" id="KW-1133">Transmembrane helix</keyword>
<gene>
    <name evidence="6" type="ORF">BST96_08215</name>
</gene>
<dbReference type="Gene3D" id="1.20.120.550">
    <property type="entry name" value="Membrane associated eicosanoid/glutathione metabolism-like domain"/>
    <property type="match status" value="1"/>
</dbReference>
<reference evidence="6 7" key="1">
    <citation type="submission" date="2016-11" db="EMBL/GenBank/DDBJ databases">
        <title>Trade-off between light-utilization and light-protection in marine flavobacteria.</title>
        <authorList>
            <person name="Kumagai Y."/>
        </authorList>
    </citation>
    <scope>NUCLEOTIDE SEQUENCE [LARGE SCALE GENOMIC DNA]</scope>
    <source>
        <strain evidence="6 7">NBRC 107125</strain>
    </source>
</reference>
<protein>
    <recommendedName>
        <fullName evidence="8">MAPEG family protein</fullName>
    </recommendedName>
</protein>
<dbReference type="PANTHER" id="PTHR10250:SF15">
    <property type="entry name" value="MICROSOMAL GLUTATHIONE S-TRANSFERASE-RELATED"/>
    <property type="match status" value="1"/>
</dbReference>
<evidence type="ECO:0000256" key="3">
    <source>
        <dbReference type="ARBA" id="ARBA00022989"/>
    </source>
</evidence>